<accession>A0A2P6VEA4</accession>
<keyword evidence="12" id="KW-1185">Reference proteome</keyword>
<feature type="domain" description="Mechanosensitive ion channel MscS" evidence="9">
    <location>
        <begin position="291"/>
        <end position="360"/>
    </location>
</feature>
<evidence type="ECO:0000256" key="7">
    <source>
        <dbReference type="SAM" id="Phobius"/>
    </source>
</evidence>
<dbReference type="Pfam" id="PF00924">
    <property type="entry name" value="MS_channel_2nd"/>
    <property type="match status" value="1"/>
</dbReference>
<evidence type="ECO:0000259" key="9">
    <source>
        <dbReference type="Pfam" id="PF00924"/>
    </source>
</evidence>
<evidence type="ECO:0000256" key="2">
    <source>
        <dbReference type="ARBA" id="ARBA00008017"/>
    </source>
</evidence>
<evidence type="ECO:0000313" key="11">
    <source>
        <dbReference type="EMBL" id="PSC72397.1"/>
    </source>
</evidence>
<gene>
    <name evidence="11" type="ORF">C2E20_4165</name>
</gene>
<dbReference type="EMBL" id="LHPF02000010">
    <property type="protein sequence ID" value="PSC72397.1"/>
    <property type="molecule type" value="Genomic_DNA"/>
</dbReference>
<feature type="transmembrane region" description="Helical" evidence="7">
    <location>
        <begin position="279"/>
        <end position="301"/>
    </location>
</feature>
<evidence type="ECO:0000256" key="8">
    <source>
        <dbReference type="SAM" id="SignalP"/>
    </source>
</evidence>
<evidence type="ECO:0000256" key="1">
    <source>
        <dbReference type="ARBA" id="ARBA00004651"/>
    </source>
</evidence>
<reference evidence="11 12" key="1">
    <citation type="journal article" date="2018" name="Plant J.">
        <title>Genome sequences of Chlorella sorokiniana UTEX 1602 and Micractinium conductrix SAG 241.80: implications to maltose excretion by a green alga.</title>
        <authorList>
            <person name="Arriola M.B."/>
            <person name="Velmurugan N."/>
            <person name="Zhang Y."/>
            <person name="Plunkett M.H."/>
            <person name="Hondzo H."/>
            <person name="Barney B.M."/>
        </authorList>
    </citation>
    <scope>NUCLEOTIDE SEQUENCE [LARGE SCALE GENOMIC DNA]</scope>
    <source>
        <strain evidence="11 12">SAG 241.80</strain>
    </source>
</reference>
<dbReference type="Gene3D" id="1.10.287.1260">
    <property type="match status" value="1"/>
</dbReference>
<feature type="transmembrane region" description="Helical" evidence="7">
    <location>
        <begin position="245"/>
        <end position="267"/>
    </location>
</feature>
<feature type="signal peptide" evidence="8">
    <location>
        <begin position="1"/>
        <end position="19"/>
    </location>
</feature>
<sequence>MALALASFAPLSVSTRAAAARSNGAAGAAPRLVALPSRRPLPPLARKPCAPAAAVAAAEVAAEVVWEATGVPLVDVLMKCKTVEAAAQFSIKLVAASVGAVMLGSLIFSLLDKMTGGKLAESSGKGGFNPAAAVVASTLKPAQALLPFYGIAYSTTVVSALVQVAAIKMKPEFAAMCRGYNEEVLGAIKWATQLIQDTSELILIIGAAWAAIDFKNRVLAWLEAWLSSGSEGDSRAFITQLMNPISAVLSALITIAAGMAALSAFGINVGPLVASVGGLGLAIGLAMQSLAGNVVSALSLYTGRPFVVGDRVQLTSPGGGVVEGEVVVIEPLRTILRDNSGAPVYLSNSDVTACVIRNISQSGKQF</sequence>
<comment type="subcellular location">
    <subcellularLocation>
        <location evidence="1">Cell membrane</location>
        <topology evidence="1">Multi-pass membrane protein</topology>
    </subcellularLocation>
</comment>
<keyword evidence="6 7" id="KW-0472">Membrane</keyword>
<proteinExistence type="inferred from homology"/>
<evidence type="ECO:0000256" key="5">
    <source>
        <dbReference type="ARBA" id="ARBA00022989"/>
    </source>
</evidence>
<keyword evidence="4 7" id="KW-0812">Transmembrane</keyword>
<evidence type="ECO:0000259" key="10">
    <source>
        <dbReference type="Pfam" id="PF21088"/>
    </source>
</evidence>
<dbReference type="SUPFAM" id="SSF82861">
    <property type="entry name" value="Mechanosensitive channel protein MscS (YggB), transmembrane region"/>
    <property type="match status" value="1"/>
</dbReference>
<comment type="caution">
    <text evidence="11">The sequence shown here is derived from an EMBL/GenBank/DDBJ whole genome shotgun (WGS) entry which is preliminary data.</text>
</comment>
<evidence type="ECO:0000256" key="3">
    <source>
        <dbReference type="ARBA" id="ARBA00022475"/>
    </source>
</evidence>
<evidence type="ECO:0000256" key="6">
    <source>
        <dbReference type="ARBA" id="ARBA00023136"/>
    </source>
</evidence>
<dbReference type="AlphaFoldDB" id="A0A2P6VEA4"/>
<evidence type="ECO:0000256" key="4">
    <source>
        <dbReference type="ARBA" id="ARBA00022692"/>
    </source>
</evidence>
<dbReference type="SUPFAM" id="SSF50182">
    <property type="entry name" value="Sm-like ribonucleoproteins"/>
    <property type="match status" value="1"/>
</dbReference>
<name>A0A2P6VEA4_9CHLO</name>
<dbReference type="InterPro" id="IPR023408">
    <property type="entry name" value="MscS_beta-dom_sf"/>
</dbReference>
<evidence type="ECO:0000313" key="12">
    <source>
        <dbReference type="Proteomes" id="UP000239649"/>
    </source>
</evidence>
<feature type="transmembrane region" description="Helical" evidence="7">
    <location>
        <begin position="89"/>
        <end position="111"/>
    </location>
</feature>
<dbReference type="PANTHER" id="PTHR30566">
    <property type="entry name" value="YNAI-RELATED MECHANOSENSITIVE ION CHANNEL"/>
    <property type="match status" value="1"/>
</dbReference>
<keyword evidence="3" id="KW-1003">Cell membrane</keyword>
<dbReference type="GO" id="GO:0005886">
    <property type="term" value="C:plasma membrane"/>
    <property type="evidence" value="ECO:0007669"/>
    <property type="project" value="UniProtKB-SubCell"/>
</dbReference>
<dbReference type="PANTHER" id="PTHR30566:SF5">
    <property type="entry name" value="MECHANOSENSITIVE ION CHANNEL PROTEIN 1, MITOCHONDRIAL-RELATED"/>
    <property type="match status" value="1"/>
</dbReference>
<dbReference type="InterPro" id="IPR006685">
    <property type="entry name" value="MscS_channel_2nd"/>
</dbReference>
<feature type="chain" id="PRO_5015121277" evidence="8">
    <location>
        <begin position="20"/>
        <end position="366"/>
    </location>
</feature>
<dbReference type="OrthoDB" id="431980at2759"/>
<feature type="domain" description="Mechanosensitive ion channel transmembrane helices 2/3" evidence="10">
    <location>
        <begin position="249"/>
        <end position="288"/>
    </location>
</feature>
<dbReference type="STRING" id="554055.A0A2P6VEA4"/>
<comment type="similarity">
    <text evidence="2">Belongs to the MscS (TC 1.A.23) family.</text>
</comment>
<dbReference type="Gene3D" id="2.30.30.60">
    <property type="match status" value="1"/>
</dbReference>
<dbReference type="InterPro" id="IPR049142">
    <property type="entry name" value="MS_channel_1st"/>
</dbReference>
<protein>
    <submittedName>
        <fullName evidence="11">Mechanosensitive ion channel</fullName>
    </submittedName>
</protein>
<dbReference type="GO" id="GO:0055085">
    <property type="term" value="P:transmembrane transport"/>
    <property type="evidence" value="ECO:0007669"/>
    <property type="project" value="InterPro"/>
</dbReference>
<dbReference type="InterPro" id="IPR011014">
    <property type="entry name" value="MscS_channel_TM-2"/>
</dbReference>
<dbReference type="InterPro" id="IPR010920">
    <property type="entry name" value="LSM_dom_sf"/>
</dbReference>
<dbReference type="Proteomes" id="UP000239649">
    <property type="component" value="Unassembled WGS sequence"/>
</dbReference>
<keyword evidence="8" id="KW-0732">Signal</keyword>
<keyword evidence="5 7" id="KW-1133">Transmembrane helix</keyword>
<organism evidence="11 12">
    <name type="scientific">Micractinium conductrix</name>
    <dbReference type="NCBI Taxonomy" id="554055"/>
    <lineage>
        <taxon>Eukaryota</taxon>
        <taxon>Viridiplantae</taxon>
        <taxon>Chlorophyta</taxon>
        <taxon>core chlorophytes</taxon>
        <taxon>Trebouxiophyceae</taxon>
        <taxon>Chlorellales</taxon>
        <taxon>Chlorellaceae</taxon>
        <taxon>Chlorella clade</taxon>
        <taxon>Micractinium</taxon>
    </lineage>
</organism>
<dbReference type="Pfam" id="PF21088">
    <property type="entry name" value="MS_channel_1st"/>
    <property type="match status" value="1"/>
</dbReference>